<dbReference type="EMBL" id="JAUIZM010000002">
    <property type="protein sequence ID" value="KAK1399834.1"/>
    <property type="molecule type" value="Genomic_DNA"/>
</dbReference>
<dbReference type="Proteomes" id="UP001237642">
    <property type="component" value="Unassembled WGS sequence"/>
</dbReference>
<protein>
    <submittedName>
        <fullName evidence="1">Uncharacterized protein</fullName>
    </submittedName>
</protein>
<accession>A0AAD8J987</accession>
<organism evidence="1 2">
    <name type="scientific">Heracleum sosnowskyi</name>
    <dbReference type="NCBI Taxonomy" id="360622"/>
    <lineage>
        <taxon>Eukaryota</taxon>
        <taxon>Viridiplantae</taxon>
        <taxon>Streptophyta</taxon>
        <taxon>Embryophyta</taxon>
        <taxon>Tracheophyta</taxon>
        <taxon>Spermatophyta</taxon>
        <taxon>Magnoliopsida</taxon>
        <taxon>eudicotyledons</taxon>
        <taxon>Gunneridae</taxon>
        <taxon>Pentapetalae</taxon>
        <taxon>asterids</taxon>
        <taxon>campanulids</taxon>
        <taxon>Apiales</taxon>
        <taxon>Apiaceae</taxon>
        <taxon>Apioideae</taxon>
        <taxon>apioid superclade</taxon>
        <taxon>Tordylieae</taxon>
        <taxon>Tordyliinae</taxon>
        <taxon>Heracleum</taxon>
    </lineage>
</organism>
<name>A0AAD8J987_9APIA</name>
<reference evidence="1" key="1">
    <citation type="submission" date="2023-02" db="EMBL/GenBank/DDBJ databases">
        <title>Genome of toxic invasive species Heracleum sosnowskyi carries increased number of genes despite the absence of recent whole-genome duplications.</title>
        <authorList>
            <person name="Schelkunov M."/>
            <person name="Shtratnikova V."/>
            <person name="Makarenko M."/>
            <person name="Klepikova A."/>
            <person name="Omelchenko D."/>
            <person name="Novikova G."/>
            <person name="Obukhova E."/>
            <person name="Bogdanov V."/>
            <person name="Penin A."/>
            <person name="Logacheva M."/>
        </authorList>
    </citation>
    <scope>NUCLEOTIDE SEQUENCE</scope>
    <source>
        <strain evidence="1">Hsosn_3</strain>
        <tissue evidence="1">Leaf</tissue>
    </source>
</reference>
<reference evidence="1" key="2">
    <citation type="submission" date="2023-05" db="EMBL/GenBank/DDBJ databases">
        <authorList>
            <person name="Schelkunov M.I."/>
        </authorList>
    </citation>
    <scope>NUCLEOTIDE SEQUENCE</scope>
    <source>
        <strain evidence="1">Hsosn_3</strain>
        <tissue evidence="1">Leaf</tissue>
    </source>
</reference>
<evidence type="ECO:0000313" key="2">
    <source>
        <dbReference type="Proteomes" id="UP001237642"/>
    </source>
</evidence>
<keyword evidence="2" id="KW-1185">Reference proteome</keyword>
<sequence>MAGNYPGYEVCSIYGDYETTYSSKTFRAKHENKQNGSYERFTAKDKKVSHEPFVDKSSGCEGYKDEHTKTSTYKTGDKNGYTEYHREVKVKVKHVDYGKCNNNNKAKRSYYDSSSKKNNYKRVKWSYDQE</sequence>
<comment type="caution">
    <text evidence="1">The sequence shown here is derived from an EMBL/GenBank/DDBJ whole genome shotgun (WGS) entry which is preliminary data.</text>
</comment>
<gene>
    <name evidence="1" type="ORF">POM88_009697</name>
</gene>
<evidence type="ECO:0000313" key="1">
    <source>
        <dbReference type="EMBL" id="KAK1399834.1"/>
    </source>
</evidence>
<dbReference type="AlphaFoldDB" id="A0AAD8J987"/>
<proteinExistence type="predicted"/>